<dbReference type="Gene3D" id="1.10.540.10">
    <property type="entry name" value="Acyl-CoA dehydrogenase/oxidase, N-terminal domain"/>
    <property type="match status" value="1"/>
</dbReference>
<dbReference type="InterPro" id="IPR037069">
    <property type="entry name" value="AcylCoA_DH/ox_N_sf"/>
</dbReference>
<keyword evidence="5 6" id="KW-0274">FAD</keyword>
<dbReference type="PANTHER" id="PTHR42803:SF3">
    <property type="entry name" value="ACYL-COA DEHYDROGENASE-RELATED"/>
    <property type="match status" value="1"/>
</dbReference>
<dbReference type="InterPro" id="IPR006091">
    <property type="entry name" value="Acyl-CoA_Oxase/DH_mid-dom"/>
</dbReference>
<dbReference type="Gene3D" id="2.40.110.10">
    <property type="entry name" value="Butyryl-CoA Dehydrogenase, subunit A, domain 2"/>
    <property type="match status" value="1"/>
</dbReference>
<comment type="caution">
    <text evidence="11">The sequence shown here is derived from an EMBL/GenBank/DDBJ whole genome shotgun (WGS) entry which is preliminary data.</text>
</comment>
<dbReference type="Pfam" id="PF02771">
    <property type="entry name" value="Acyl-CoA_dh_N"/>
    <property type="match status" value="1"/>
</dbReference>
<evidence type="ECO:0000259" key="8">
    <source>
        <dbReference type="Pfam" id="PF02770"/>
    </source>
</evidence>
<dbReference type="Pfam" id="PF00441">
    <property type="entry name" value="Acyl-CoA_dh_1"/>
    <property type="match status" value="1"/>
</dbReference>
<dbReference type="InterPro" id="IPR052166">
    <property type="entry name" value="Diverse_Acyl-CoA_DH"/>
</dbReference>
<evidence type="ECO:0000256" key="2">
    <source>
        <dbReference type="ARBA" id="ARBA00009347"/>
    </source>
</evidence>
<evidence type="ECO:0000256" key="4">
    <source>
        <dbReference type="ARBA" id="ARBA00022630"/>
    </source>
</evidence>
<accession>A0ABT3N9U4</accession>
<evidence type="ECO:0000256" key="6">
    <source>
        <dbReference type="RuleBase" id="RU362125"/>
    </source>
</evidence>
<dbReference type="EMBL" id="JAPFPW010000010">
    <property type="protein sequence ID" value="MCW7754237.1"/>
    <property type="molecule type" value="Genomic_DNA"/>
</dbReference>
<feature type="domain" description="Acetyl-CoA dehydrogenase-like C-terminal" evidence="10">
    <location>
        <begin position="461"/>
        <end position="587"/>
    </location>
</feature>
<feature type="domain" description="Acyl-CoA dehydrogenase/oxidase N-terminal" evidence="9">
    <location>
        <begin position="39"/>
        <end position="153"/>
    </location>
</feature>
<sequence length="594" mass="65093">MAERFIHMQHLRFLLREVFAEESKNLFSEKDMKSWDLVLNAAYDFAKTALHPLFSEMDRETPHLENGTVRVHPAIGPLLRQMGKDGWISAGLPQKQGGEGLPSMLLHACTAIFASANYSASVYSALSMGAARLIATYGCEALKDFYLPPLLAGRWQGTMALTEAEAGSSLGDLSCEAIPAGEGVYRIRGRKVFISAADHDGVENVVHLMLARIDGAPPGVKGISLFVVPKFRPELGGLRDNDITVTQIFHKMGYRGAPIAELSMGEKNDCLGYLIGMENRGLSAMFQMMNGARLEVGMGAAAIATAAYQAALEYTKSRKQGRRMGASSISEPVAIIEHADVKRMLLDQRAIAEGAMALVLQCGLYEDALHTLTGEAARERHLLLDLLTPVAKSYAAEQGIFSVSQSIQCFGGYGYCEDFPVEQHFRDMRIHAIHEGTTGIQAMDLLGRKVMMEKGLPLRLLAKEIRTTLQKAEQDEALAPMAKNLEQALHTLEKTTGILGLWALEAGAEAFLADATLYLEAFGLVTVGWQWLKQAIFARKNSGTARGAAASFYEGKTNVCRYYFAYHLPKHAALCHRLMTKEALTLSIQTEHFS</sequence>
<dbReference type="InterPro" id="IPR009075">
    <property type="entry name" value="AcylCo_DH/oxidase_C"/>
</dbReference>
<dbReference type="InterPro" id="IPR025878">
    <property type="entry name" value="Acyl-CoA_dh-like_C_dom"/>
</dbReference>
<evidence type="ECO:0000259" key="9">
    <source>
        <dbReference type="Pfam" id="PF02771"/>
    </source>
</evidence>
<gene>
    <name evidence="11" type="ORF">OOT00_09585</name>
</gene>
<dbReference type="InterPro" id="IPR036250">
    <property type="entry name" value="AcylCo_DH-like_C"/>
</dbReference>
<evidence type="ECO:0000313" key="12">
    <source>
        <dbReference type="Proteomes" id="UP001209681"/>
    </source>
</evidence>
<dbReference type="InterPro" id="IPR046373">
    <property type="entry name" value="Acyl-CoA_Oxase/DH_mid-dom_sf"/>
</dbReference>
<evidence type="ECO:0000256" key="3">
    <source>
        <dbReference type="ARBA" id="ARBA00011881"/>
    </source>
</evidence>
<keyword evidence="12" id="KW-1185">Reference proteome</keyword>
<evidence type="ECO:0000259" key="10">
    <source>
        <dbReference type="Pfam" id="PF12806"/>
    </source>
</evidence>
<organism evidence="11 12">
    <name type="scientific">Desulfobotulus pelophilus</name>
    <dbReference type="NCBI Taxonomy" id="2823377"/>
    <lineage>
        <taxon>Bacteria</taxon>
        <taxon>Pseudomonadati</taxon>
        <taxon>Thermodesulfobacteriota</taxon>
        <taxon>Desulfobacteria</taxon>
        <taxon>Desulfobacterales</taxon>
        <taxon>Desulfobacteraceae</taxon>
        <taxon>Desulfobotulus</taxon>
    </lineage>
</organism>
<dbReference type="InterPro" id="IPR013786">
    <property type="entry name" value="AcylCoA_DH/ox_N"/>
</dbReference>
<name>A0ABT3N9U4_9BACT</name>
<protein>
    <submittedName>
        <fullName evidence="11">Acyl-CoA dehydrogenase</fullName>
    </submittedName>
</protein>
<evidence type="ECO:0000313" key="11">
    <source>
        <dbReference type="EMBL" id="MCW7754237.1"/>
    </source>
</evidence>
<evidence type="ECO:0000259" key="7">
    <source>
        <dbReference type="Pfam" id="PF00441"/>
    </source>
</evidence>
<dbReference type="Gene3D" id="1.20.140.10">
    <property type="entry name" value="Butyryl-CoA Dehydrogenase, subunit A, domain 3"/>
    <property type="match status" value="1"/>
</dbReference>
<keyword evidence="6" id="KW-0560">Oxidoreductase</keyword>
<comment type="cofactor">
    <cofactor evidence="1 6">
        <name>FAD</name>
        <dbReference type="ChEBI" id="CHEBI:57692"/>
    </cofactor>
</comment>
<dbReference type="PANTHER" id="PTHR42803">
    <property type="entry name" value="ACYL-COA DEHYDROGENASE"/>
    <property type="match status" value="1"/>
</dbReference>
<dbReference type="Pfam" id="PF02770">
    <property type="entry name" value="Acyl-CoA_dh_M"/>
    <property type="match status" value="1"/>
</dbReference>
<comment type="similarity">
    <text evidence="2 6">Belongs to the acyl-CoA dehydrogenase family.</text>
</comment>
<dbReference type="Proteomes" id="UP001209681">
    <property type="component" value="Unassembled WGS sequence"/>
</dbReference>
<evidence type="ECO:0000256" key="1">
    <source>
        <dbReference type="ARBA" id="ARBA00001974"/>
    </source>
</evidence>
<dbReference type="RefSeq" id="WP_265425157.1">
    <property type="nucleotide sequence ID" value="NZ_JAPFPW010000010.1"/>
</dbReference>
<dbReference type="SUPFAM" id="SSF47203">
    <property type="entry name" value="Acyl-CoA dehydrogenase C-terminal domain-like"/>
    <property type="match status" value="1"/>
</dbReference>
<dbReference type="SUPFAM" id="SSF56645">
    <property type="entry name" value="Acyl-CoA dehydrogenase NM domain-like"/>
    <property type="match status" value="1"/>
</dbReference>
<feature type="domain" description="Acyl-CoA oxidase/dehydrogenase middle" evidence="8">
    <location>
        <begin position="159"/>
        <end position="264"/>
    </location>
</feature>
<comment type="subunit">
    <text evidence="3">Homotetramer.</text>
</comment>
<evidence type="ECO:0000256" key="5">
    <source>
        <dbReference type="ARBA" id="ARBA00022827"/>
    </source>
</evidence>
<proteinExistence type="inferred from homology"/>
<reference evidence="11 12" key="1">
    <citation type="submission" date="2022-11" db="EMBL/GenBank/DDBJ databases">
        <title>Desulfobotulus tamanensis H1 sp. nov. - anaerobic, alkaliphilic, sulphate reducing bacterium isolated from terrestrial mud volcano.</title>
        <authorList>
            <person name="Frolova A."/>
            <person name="Merkel A.Y."/>
            <person name="Slobodkin A.I."/>
        </authorList>
    </citation>
    <scope>NUCLEOTIDE SEQUENCE [LARGE SCALE GENOMIC DNA]</scope>
    <source>
        <strain evidence="11 12">H1</strain>
    </source>
</reference>
<dbReference type="InterPro" id="IPR009100">
    <property type="entry name" value="AcylCoA_DH/oxidase_NM_dom_sf"/>
</dbReference>
<feature type="domain" description="Acyl-CoA dehydrogenase/oxidase C-terminal" evidence="7">
    <location>
        <begin position="279"/>
        <end position="445"/>
    </location>
</feature>
<dbReference type="Pfam" id="PF12806">
    <property type="entry name" value="Acyl-CoA_dh_C"/>
    <property type="match status" value="1"/>
</dbReference>
<keyword evidence="4 6" id="KW-0285">Flavoprotein</keyword>